<dbReference type="EMBL" id="LWGZ01000220">
    <property type="protein sequence ID" value="OAX66954.1"/>
    <property type="molecule type" value="Genomic_DNA"/>
</dbReference>
<organism evidence="2 3">
    <name type="scientific">Rothia kristinae</name>
    <dbReference type="NCBI Taxonomy" id="37923"/>
    <lineage>
        <taxon>Bacteria</taxon>
        <taxon>Bacillati</taxon>
        <taxon>Actinomycetota</taxon>
        <taxon>Actinomycetes</taxon>
        <taxon>Micrococcales</taxon>
        <taxon>Micrococcaceae</taxon>
        <taxon>Rothia</taxon>
    </lineage>
</organism>
<protein>
    <submittedName>
        <fullName evidence="2">Uncharacterized protein</fullName>
    </submittedName>
</protein>
<dbReference type="AlphaFoldDB" id="A0A657IW19"/>
<feature type="compositionally biased region" description="Low complexity" evidence="1">
    <location>
        <begin position="39"/>
        <end position="54"/>
    </location>
</feature>
<sequence length="69" mass="7642">MRTLFRAMSMPPPTSTGISGTKMSAKTLRKRTNHEERWSATCLSSSLETSLTPSGARWAKTRSTSPARR</sequence>
<proteinExistence type="predicted"/>
<accession>A0A657IW19</accession>
<feature type="region of interest" description="Disordered" evidence="1">
    <location>
        <begin position="1"/>
        <end position="69"/>
    </location>
</feature>
<gene>
    <name evidence="2" type="ORF">A5N15_02515</name>
</gene>
<evidence type="ECO:0000313" key="3">
    <source>
        <dbReference type="Proteomes" id="UP000092021"/>
    </source>
</evidence>
<comment type="caution">
    <text evidence="2">The sequence shown here is derived from an EMBL/GenBank/DDBJ whole genome shotgun (WGS) entry which is preliminary data.</text>
</comment>
<evidence type="ECO:0000256" key="1">
    <source>
        <dbReference type="SAM" id="MobiDB-lite"/>
    </source>
</evidence>
<reference evidence="2 3" key="1">
    <citation type="submission" date="2016-04" db="EMBL/GenBank/DDBJ databases">
        <title>Identification of putative biosynthetic pathways for the production of bioactive secondary metabolites by the marine actinomycete Kocuria kristinae RUTW2-3.</title>
        <authorList>
            <person name="Waterworth S.C."/>
            <person name="Walmsley T.A."/>
            <person name="Matongo T."/>
            <person name="Davies-Coleman M.T."/>
            <person name="Dorrington R.A."/>
        </authorList>
    </citation>
    <scope>NUCLEOTIDE SEQUENCE [LARGE SCALE GENOMIC DNA]</scope>
    <source>
        <strain evidence="2 3">RUTW4-5</strain>
    </source>
</reference>
<dbReference type="Proteomes" id="UP000092021">
    <property type="component" value="Unassembled WGS sequence"/>
</dbReference>
<evidence type="ECO:0000313" key="2">
    <source>
        <dbReference type="EMBL" id="OAX66954.1"/>
    </source>
</evidence>
<name>A0A657IW19_9MICC</name>
<feature type="compositionally biased region" description="Polar residues" evidence="1">
    <location>
        <begin position="15"/>
        <end position="24"/>
    </location>
</feature>